<dbReference type="RefSeq" id="WP_266137215.1">
    <property type="nucleotide sequence ID" value="NZ_JANIDX010000001.1"/>
</dbReference>
<protein>
    <submittedName>
        <fullName evidence="1">Uncharacterized protein</fullName>
    </submittedName>
</protein>
<keyword evidence="2" id="KW-1185">Reference proteome</keyword>
<proteinExistence type="predicted"/>
<gene>
    <name evidence="1" type="ORF">NQF89_00095</name>
</gene>
<evidence type="ECO:0000313" key="2">
    <source>
        <dbReference type="Proteomes" id="UP001165575"/>
    </source>
</evidence>
<accession>A0ABT3WID8</accession>
<reference evidence="1 2" key="1">
    <citation type="submission" date="2022-07" db="EMBL/GenBank/DDBJ databases">
        <title>Bombella genomes.</title>
        <authorList>
            <person name="Harer L."/>
            <person name="Styblova S."/>
            <person name="Ehrmann M."/>
        </authorList>
    </citation>
    <scope>NUCLEOTIDE SEQUENCE [LARGE SCALE GENOMIC DNA]</scope>
    <source>
        <strain evidence="1 2">TMW 2.2556</strain>
    </source>
</reference>
<dbReference type="Proteomes" id="UP001165575">
    <property type="component" value="Unassembled WGS sequence"/>
</dbReference>
<comment type="caution">
    <text evidence="1">The sequence shown here is derived from an EMBL/GenBank/DDBJ whole genome shotgun (WGS) entry which is preliminary data.</text>
</comment>
<organism evidence="1 2">
    <name type="scientific">Bombella pollinis</name>
    <dbReference type="NCBI Taxonomy" id="2967337"/>
    <lineage>
        <taxon>Bacteria</taxon>
        <taxon>Pseudomonadati</taxon>
        <taxon>Pseudomonadota</taxon>
        <taxon>Alphaproteobacteria</taxon>
        <taxon>Acetobacterales</taxon>
        <taxon>Acetobacteraceae</taxon>
        <taxon>Bombella</taxon>
    </lineage>
</organism>
<evidence type="ECO:0000313" key="1">
    <source>
        <dbReference type="EMBL" id="MCX5618831.1"/>
    </source>
</evidence>
<sequence length="102" mass="10041">MADTTPSLSALIAAGESVFTAATGKSSANVDKVTAGISSVADGLLPTVESKVKFDLGKVIAGTTAILTGTALVLAGLKKLPEATASTVSNPTTVPSSNNVPR</sequence>
<name>A0ABT3WID8_9PROT</name>
<dbReference type="EMBL" id="JANIDX010000001">
    <property type="protein sequence ID" value="MCX5618831.1"/>
    <property type="molecule type" value="Genomic_DNA"/>
</dbReference>